<dbReference type="SUPFAM" id="SSF55874">
    <property type="entry name" value="ATPase domain of HSP90 chaperone/DNA topoisomerase II/histidine kinase"/>
    <property type="match status" value="1"/>
</dbReference>
<evidence type="ECO:0000256" key="3">
    <source>
        <dbReference type="ARBA" id="ARBA00012438"/>
    </source>
</evidence>
<dbReference type="EC" id="2.7.13.3" evidence="3"/>
<proteinExistence type="predicted"/>
<dbReference type="CDD" id="cd00082">
    <property type="entry name" value="HisKA"/>
    <property type="match status" value="1"/>
</dbReference>
<evidence type="ECO:0000256" key="2">
    <source>
        <dbReference type="ARBA" id="ARBA00004370"/>
    </source>
</evidence>
<dbReference type="InterPro" id="IPR050351">
    <property type="entry name" value="BphY/WalK/GraS-like"/>
</dbReference>
<dbReference type="PANTHER" id="PTHR45453">
    <property type="entry name" value="PHOSPHATE REGULON SENSOR PROTEIN PHOR"/>
    <property type="match status" value="1"/>
</dbReference>
<dbReference type="InterPro" id="IPR036097">
    <property type="entry name" value="HisK_dim/P_sf"/>
</dbReference>
<keyword evidence="7" id="KW-0902">Two-component regulatory system</keyword>
<dbReference type="Proteomes" id="UP000623681">
    <property type="component" value="Unassembled WGS sequence"/>
</dbReference>
<evidence type="ECO:0000256" key="1">
    <source>
        <dbReference type="ARBA" id="ARBA00000085"/>
    </source>
</evidence>
<evidence type="ECO:0000256" key="5">
    <source>
        <dbReference type="ARBA" id="ARBA00022679"/>
    </source>
</evidence>
<dbReference type="InterPro" id="IPR005467">
    <property type="entry name" value="His_kinase_dom"/>
</dbReference>
<dbReference type="Gene3D" id="3.30.565.10">
    <property type="entry name" value="Histidine kinase-like ATPase, C-terminal domain"/>
    <property type="match status" value="1"/>
</dbReference>
<dbReference type="EMBL" id="JAESWA010000017">
    <property type="protein sequence ID" value="MBL4930963.1"/>
    <property type="molecule type" value="Genomic_DNA"/>
</dbReference>
<dbReference type="InterPro" id="IPR003661">
    <property type="entry name" value="HisK_dim/P_dom"/>
</dbReference>
<dbReference type="PROSITE" id="PS50109">
    <property type="entry name" value="HIS_KIN"/>
    <property type="match status" value="1"/>
</dbReference>
<comment type="caution">
    <text evidence="9">The sequence shown here is derived from an EMBL/GenBank/DDBJ whole genome shotgun (WGS) entry which is preliminary data.</text>
</comment>
<dbReference type="PRINTS" id="PR01780">
    <property type="entry name" value="LANTIREGPROT"/>
</dbReference>
<dbReference type="CDD" id="cd00075">
    <property type="entry name" value="HATPase"/>
    <property type="match status" value="1"/>
</dbReference>
<dbReference type="InterPro" id="IPR036890">
    <property type="entry name" value="HATPase_C_sf"/>
</dbReference>
<dbReference type="RefSeq" id="WP_202766340.1">
    <property type="nucleotide sequence ID" value="NZ_JAESWA010000017.1"/>
</dbReference>
<comment type="subcellular location">
    <subcellularLocation>
        <location evidence="2">Membrane</location>
    </subcellularLocation>
</comment>
<evidence type="ECO:0000256" key="6">
    <source>
        <dbReference type="ARBA" id="ARBA00022777"/>
    </source>
</evidence>
<dbReference type="InterPro" id="IPR008358">
    <property type="entry name" value="Sig_transdc_His_kin/Pase_MprB"/>
</dbReference>
<dbReference type="SUPFAM" id="SSF47384">
    <property type="entry name" value="Homodimeric domain of signal transducing histidine kinase"/>
    <property type="match status" value="1"/>
</dbReference>
<dbReference type="AlphaFoldDB" id="A0A937FFC3"/>
<organism evidence="9 10">
    <name type="scientific">Clostridium paridis</name>
    <dbReference type="NCBI Taxonomy" id="2803863"/>
    <lineage>
        <taxon>Bacteria</taxon>
        <taxon>Bacillati</taxon>
        <taxon>Bacillota</taxon>
        <taxon>Clostridia</taxon>
        <taxon>Eubacteriales</taxon>
        <taxon>Clostridiaceae</taxon>
        <taxon>Clostridium</taxon>
    </lineage>
</organism>
<evidence type="ECO:0000256" key="7">
    <source>
        <dbReference type="ARBA" id="ARBA00023012"/>
    </source>
</evidence>
<accession>A0A937FFC3</accession>
<dbReference type="GO" id="GO:0016036">
    <property type="term" value="P:cellular response to phosphate starvation"/>
    <property type="evidence" value="ECO:0007669"/>
    <property type="project" value="TreeGrafter"/>
</dbReference>
<keyword evidence="10" id="KW-1185">Reference proteome</keyword>
<evidence type="ECO:0000259" key="8">
    <source>
        <dbReference type="PROSITE" id="PS50109"/>
    </source>
</evidence>
<evidence type="ECO:0000256" key="4">
    <source>
        <dbReference type="ARBA" id="ARBA00022553"/>
    </source>
</evidence>
<protein>
    <recommendedName>
        <fullName evidence="3">histidine kinase</fullName>
        <ecNumber evidence="3">2.7.13.3</ecNumber>
    </recommendedName>
</protein>
<dbReference type="SMART" id="SM00388">
    <property type="entry name" value="HisKA"/>
    <property type="match status" value="1"/>
</dbReference>
<dbReference type="InterPro" id="IPR003594">
    <property type="entry name" value="HATPase_dom"/>
</dbReference>
<dbReference type="Gene3D" id="1.10.287.130">
    <property type="match status" value="1"/>
</dbReference>
<keyword evidence="4" id="KW-0597">Phosphoprotein</keyword>
<dbReference type="GO" id="GO:0004721">
    <property type="term" value="F:phosphoprotein phosphatase activity"/>
    <property type="evidence" value="ECO:0007669"/>
    <property type="project" value="TreeGrafter"/>
</dbReference>
<dbReference type="PANTHER" id="PTHR45453:SF1">
    <property type="entry name" value="PHOSPHATE REGULON SENSOR PROTEIN PHOR"/>
    <property type="match status" value="1"/>
</dbReference>
<feature type="domain" description="Histidine kinase" evidence="8">
    <location>
        <begin position="86"/>
        <end position="290"/>
    </location>
</feature>
<dbReference type="GO" id="GO:0005886">
    <property type="term" value="C:plasma membrane"/>
    <property type="evidence" value="ECO:0007669"/>
    <property type="project" value="TreeGrafter"/>
</dbReference>
<dbReference type="Pfam" id="PF02518">
    <property type="entry name" value="HATPase_c"/>
    <property type="match status" value="1"/>
</dbReference>
<sequence>MIWIIAILIIILIFLLSYTLRLKYDIRYISKQVSKSKGEYSNVRMTGLDKDIENLVVNINNLYEIQQKVNVKIKSDEEKLRESIANLSHDLRTPLTSIMGYIQLIKDGNISKEEKDRYLEIVERRTGTLQSLITSFYDLSRIEGKEYKFDLKSVSLGDMLCETLALFYEDFINKNIEPNVNIEENVPKIISDEKAVIRIFSNLINNVLEHGKNRVDINLRQENNYIITEFKNDAPNINEENITHIFDRFFTADLARSEKNSGLGLCITKALLEQLGHEVEAILYDGVLTIKIKWKIKFNNI</sequence>
<evidence type="ECO:0000313" key="9">
    <source>
        <dbReference type="EMBL" id="MBL4930963.1"/>
    </source>
</evidence>
<dbReference type="Pfam" id="PF00512">
    <property type="entry name" value="HisKA"/>
    <property type="match status" value="1"/>
</dbReference>
<gene>
    <name evidence="9" type="ORF">JK634_04035</name>
</gene>
<dbReference type="GO" id="GO:0000155">
    <property type="term" value="F:phosphorelay sensor kinase activity"/>
    <property type="evidence" value="ECO:0007669"/>
    <property type="project" value="InterPro"/>
</dbReference>
<name>A0A937FFC3_9CLOT</name>
<keyword evidence="5" id="KW-0808">Transferase</keyword>
<keyword evidence="6 9" id="KW-0418">Kinase</keyword>
<evidence type="ECO:0000313" key="10">
    <source>
        <dbReference type="Proteomes" id="UP000623681"/>
    </source>
</evidence>
<reference evidence="9" key="1">
    <citation type="submission" date="2021-01" db="EMBL/GenBank/DDBJ databases">
        <title>Genome public.</title>
        <authorList>
            <person name="Liu C."/>
            <person name="Sun Q."/>
        </authorList>
    </citation>
    <scope>NUCLEOTIDE SEQUENCE</scope>
    <source>
        <strain evidence="9">YIM B02565</strain>
    </source>
</reference>
<comment type="catalytic activity">
    <reaction evidence="1">
        <text>ATP + protein L-histidine = ADP + protein N-phospho-L-histidine.</text>
        <dbReference type="EC" id="2.7.13.3"/>
    </reaction>
</comment>
<dbReference type="SMART" id="SM00387">
    <property type="entry name" value="HATPase_c"/>
    <property type="match status" value="1"/>
</dbReference>